<proteinExistence type="predicted"/>
<keyword evidence="2" id="KW-1185">Reference proteome</keyword>
<organism evidence="1 2">
    <name type="scientific">Dendrothele bispora (strain CBS 962.96)</name>
    <dbReference type="NCBI Taxonomy" id="1314807"/>
    <lineage>
        <taxon>Eukaryota</taxon>
        <taxon>Fungi</taxon>
        <taxon>Dikarya</taxon>
        <taxon>Basidiomycota</taxon>
        <taxon>Agaricomycotina</taxon>
        <taxon>Agaricomycetes</taxon>
        <taxon>Agaricomycetidae</taxon>
        <taxon>Agaricales</taxon>
        <taxon>Agaricales incertae sedis</taxon>
        <taxon>Dendrothele</taxon>
    </lineage>
</organism>
<dbReference type="AlphaFoldDB" id="A0A4S8M4R6"/>
<accession>A0A4S8M4R6</accession>
<protein>
    <submittedName>
        <fullName evidence="1">Uncharacterized protein</fullName>
    </submittedName>
</protein>
<gene>
    <name evidence="1" type="ORF">K435DRAFT_796696</name>
</gene>
<dbReference type="Proteomes" id="UP000297245">
    <property type="component" value="Unassembled WGS sequence"/>
</dbReference>
<dbReference type="EMBL" id="ML179160">
    <property type="protein sequence ID" value="THU97187.1"/>
    <property type="molecule type" value="Genomic_DNA"/>
</dbReference>
<reference evidence="1 2" key="1">
    <citation type="journal article" date="2019" name="Nat. Ecol. Evol.">
        <title>Megaphylogeny resolves global patterns of mushroom evolution.</title>
        <authorList>
            <person name="Varga T."/>
            <person name="Krizsan K."/>
            <person name="Foldi C."/>
            <person name="Dima B."/>
            <person name="Sanchez-Garcia M."/>
            <person name="Sanchez-Ramirez S."/>
            <person name="Szollosi G.J."/>
            <person name="Szarkandi J.G."/>
            <person name="Papp V."/>
            <person name="Albert L."/>
            <person name="Andreopoulos W."/>
            <person name="Angelini C."/>
            <person name="Antonin V."/>
            <person name="Barry K.W."/>
            <person name="Bougher N.L."/>
            <person name="Buchanan P."/>
            <person name="Buyck B."/>
            <person name="Bense V."/>
            <person name="Catcheside P."/>
            <person name="Chovatia M."/>
            <person name="Cooper J."/>
            <person name="Damon W."/>
            <person name="Desjardin D."/>
            <person name="Finy P."/>
            <person name="Geml J."/>
            <person name="Haridas S."/>
            <person name="Hughes K."/>
            <person name="Justo A."/>
            <person name="Karasinski D."/>
            <person name="Kautmanova I."/>
            <person name="Kiss B."/>
            <person name="Kocsube S."/>
            <person name="Kotiranta H."/>
            <person name="LaButti K.M."/>
            <person name="Lechner B.E."/>
            <person name="Liimatainen K."/>
            <person name="Lipzen A."/>
            <person name="Lukacs Z."/>
            <person name="Mihaltcheva S."/>
            <person name="Morgado L.N."/>
            <person name="Niskanen T."/>
            <person name="Noordeloos M.E."/>
            <person name="Ohm R.A."/>
            <person name="Ortiz-Santana B."/>
            <person name="Ovrebo C."/>
            <person name="Racz N."/>
            <person name="Riley R."/>
            <person name="Savchenko A."/>
            <person name="Shiryaev A."/>
            <person name="Soop K."/>
            <person name="Spirin V."/>
            <person name="Szebenyi C."/>
            <person name="Tomsovsky M."/>
            <person name="Tulloss R.E."/>
            <person name="Uehling J."/>
            <person name="Grigoriev I.V."/>
            <person name="Vagvolgyi C."/>
            <person name="Papp T."/>
            <person name="Martin F.M."/>
            <person name="Miettinen O."/>
            <person name="Hibbett D.S."/>
            <person name="Nagy L.G."/>
        </authorList>
    </citation>
    <scope>NUCLEOTIDE SEQUENCE [LARGE SCALE GENOMIC DNA]</scope>
    <source>
        <strain evidence="1 2">CBS 962.96</strain>
    </source>
</reference>
<evidence type="ECO:0000313" key="1">
    <source>
        <dbReference type="EMBL" id="THU97187.1"/>
    </source>
</evidence>
<sequence length="157" mass="17705">MSAAQSTPGTSLFSIHQQQQPPGSLVISLKAPIYTFLTFAKIEISQLETLKVRRTYVEEVQKLPFEACVWSRTYKCQKTHAQSCVRMVSIASTLHIKQTKTGQAHERTAVVVKTPTERVPGSSTNVPLIRPNEEGEKGLQWEVRFSFFRDLRELGAE</sequence>
<name>A0A4S8M4R6_DENBC</name>
<evidence type="ECO:0000313" key="2">
    <source>
        <dbReference type="Proteomes" id="UP000297245"/>
    </source>
</evidence>